<evidence type="ECO:0000313" key="2">
    <source>
        <dbReference type="Proteomes" id="UP000198211"/>
    </source>
</evidence>
<keyword evidence="2" id="KW-1185">Reference proteome</keyword>
<protein>
    <submittedName>
        <fullName evidence="1">Reverse transcriptase</fullName>
    </submittedName>
</protein>
<proteinExistence type="predicted"/>
<keyword evidence="1" id="KW-0695">RNA-directed DNA polymerase</keyword>
<keyword evidence="1" id="KW-0808">Transferase</keyword>
<organism evidence="1 2">
    <name type="scientific">Phytophthora megakarya</name>
    <dbReference type="NCBI Taxonomy" id="4795"/>
    <lineage>
        <taxon>Eukaryota</taxon>
        <taxon>Sar</taxon>
        <taxon>Stramenopiles</taxon>
        <taxon>Oomycota</taxon>
        <taxon>Peronosporomycetes</taxon>
        <taxon>Peronosporales</taxon>
        <taxon>Peronosporaceae</taxon>
        <taxon>Phytophthora</taxon>
    </lineage>
</organism>
<name>A0A225VSF7_9STRA</name>
<comment type="caution">
    <text evidence="1">The sequence shown here is derived from an EMBL/GenBank/DDBJ whole genome shotgun (WGS) entry which is preliminary data.</text>
</comment>
<dbReference type="Proteomes" id="UP000198211">
    <property type="component" value="Unassembled WGS sequence"/>
</dbReference>
<keyword evidence="1" id="KW-0548">Nucleotidyltransferase</keyword>
<dbReference type="AlphaFoldDB" id="A0A225VSF7"/>
<gene>
    <name evidence="1" type="ORF">PHMEG_00019714</name>
</gene>
<dbReference type="OrthoDB" id="145761at2759"/>
<sequence length="216" mass="24015">MPDLMTCAGGYKNPPAIARRLECLPVVSRTGLDVKQVNPGFTRRKDGASTTSCASLGLGPRLFKEDGVGESSDIDVGVDLASSHEMEALREEYARWTHHTIMHSFVSRKSGKRSEGVEALFTGNPTETLSGKTKQERFDEHSCKILREHMDRLSDETPAEFPQDARLQHEIDLKYPDATVATVAGASKVRDFAPSCFYMIFIHSRAVDGEKKRTRK</sequence>
<dbReference type="EMBL" id="NBNE01003380">
    <property type="protein sequence ID" value="OWZ07838.1"/>
    <property type="molecule type" value="Genomic_DNA"/>
</dbReference>
<evidence type="ECO:0000313" key="1">
    <source>
        <dbReference type="EMBL" id="OWZ07838.1"/>
    </source>
</evidence>
<accession>A0A225VSF7</accession>
<reference evidence="2" key="1">
    <citation type="submission" date="2017-03" db="EMBL/GenBank/DDBJ databases">
        <title>Phytopthora megakarya and P. palmivora, two closely related causual agents of cacao black pod achieved similar genome size and gene model numbers by different mechanisms.</title>
        <authorList>
            <person name="Ali S."/>
            <person name="Shao J."/>
            <person name="Larry D.J."/>
            <person name="Kronmiller B."/>
            <person name="Shen D."/>
            <person name="Strem M.D."/>
            <person name="Melnick R.L."/>
            <person name="Guiltinan M.J."/>
            <person name="Tyler B.M."/>
            <person name="Meinhardt L.W."/>
            <person name="Bailey B.A."/>
        </authorList>
    </citation>
    <scope>NUCLEOTIDE SEQUENCE [LARGE SCALE GENOMIC DNA]</scope>
    <source>
        <strain evidence="2">zdho120</strain>
    </source>
</reference>
<dbReference type="GO" id="GO:0003964">
    <property type="term" value="F:RNA-directed DNA polymerase activity"/>
    <property type="evidence" value="ECO:0007669"/>
    <property type="project" value="UniProtKB-KW"/>
</dbReference>